<dbReference type="Proteomes" id="UP001642360">
    <property type="component" value="Unassembled WGS sequence"/>
</dbReference>
<keyword evidence="6 7" id="KW-0472">Membrane</keyword>
<dbReference type="GO" id="GO:0006950">
    <property type="term" value="P:response to stress"/>
    <property type="evidence" value="ECO:0007669"/>
    <property type="project" value="UniProtKB-ARBA"/>
</dbReference>
<feature type="transmembrane region" description="Helical" evidence="7">
    <location>
        <begin position="7"/>
        <end position="25"/>
    </location>
</feature>
<evidence type="ECO:0000313" key="8">
    <source>
        <dbReference type="EMBL" id="CAK9141637.1"/>
    </source>
</evidence>
<dbReference type="EMBL" id="CAUOFW020001158">
    <property type="protein sequence ID" value="CAK9141637.1"/>
    <property type="molecule type" value="Genomic_DNA"/>
</dbReference>
<keyword evidence="3 7" id="KW-0812">Transmembrane</keyword>
<evidence type="ECO:0000256" key="6">
    <source>
        <dbReference type="ARBA" id="ARBA00023136"/>
    </source>
</evidence>
<sequence length="164" mass="18306">MAAIPSLWSSFMGDSLVFMVVYVWGSMFPNEPVHIPRFGEVKGLYIPWCVLGLDYLLGNPVTPDILGIIVGHVYYFFAVLHPLAGGKNIFTAPLQIQLLCCLSLLVVAICVAHTYPAEIYEKYGRRLCGIQCPSNRPHMKLSMSLLLITAPLQWLLLLIFLDVP</sequence>
<evidence type="ECO:0000313" key="9">
    <source>
        <dbReference type="Proteomes" id="UP001642360"/>
    </source>
</evidence>
<name>A0ABC8RA50_9AQUA</name>
<evidence type="ECO:0000256" key="3">
    <source>
        <dbReference type="ARBA" id="ARBA00022692"/>
    </source>
</evidence>
<organism evidence="8 9">
    <name type="scientific">Ilex paraguariensis</name>
    <name type="common">yerba mate</name>
    <dbReference type="NCBI Taxonomy" id="185542"/>
    <lineage>
        <taxon>Eukaryota</taxon>
        <taxon>Viridiplantae</taxon>
        <taxon>Streptophyta</taxon>
        <taxon>Embryophyta</taxon>
        <taxon>Tracheophyta</taxon>
        <taxon>Spermatophyta</taxon>
        <taxon>Magnoliopsida</taxon>
        <taxon>eudicotyledons</taxon>
        <taxon>Gunneridae</taxon>
        <taxon>Pentapetalae</taxon>
        <taxon>asterids</taxon>
        <taxon>campanulids</taxon>
        <taxon>Aquifoliales</taxon>
        <taxon>Aquifoliaceae</taxon>
        <taxon>Ilex</taxon>
    </lineage>
</organism>
<keyword evidence="9" id="KW-1185">Reference proteome</keyword>
<protein>
    <recommendedName>
        <fullName evidence="7">Derlin</fullName>
    </recommendedName>
</protein>
<evidence type="ECO:0000256" key="4">
    <source>
        <dbReference type="ARBA" id="ARBA00022824"/>
    </source>
</evidence>
<feature type="transmembrane region" description="Helical" evidence="7">
    <location>
        <begin position="65"/>
        <end position="84"/>
    </location>
</feature>
<dbReference type="PANTHER" id="PTHR11009">
    <property type="entry name" value="DER1-LIKE PROTEIN, DERLIN"/>
    <property type="match status" value="1"/>
</dbReference>
<dbReference type="AlphaFoldDB" id="A0ABC8RA50"/>
<keyword evidence="5 7" id="KW-1133">Transmembrane helix</keyword>
<dbReference type="GO" id="GO:0005789">
    <property type="term" value="C:endoplasmic reticulum membrane"/>
    <property type="evidence" value="ECO:0007669"/>
    <property type="project" value="UniProtKB-SubCell"/>
</dbReference>
<gene>
    <name evidence="8" type="ORF">ILEXP_LOCUS9230</name>
</gene>
<evidence type="ECO:0000256" key="2">
    <source>
        <dbReference type="ARBA" id="ARBA00008917"/>
    </source>
</evidence>
<accession>A0ABC8RA50</accession>
<comment type="subcellular location">
    <subcellularLocation>
        <location evidence="1 7">Endoplasmic reticulum membrane</location>
        <topology evidence="1 7">Multi-pass membrane protein</topology>
    </subcellularLocation>
</comment>
<comment type="function">
    <text evidence="7">May be involved in the degradation of misfolded endoplasmic reticulum (ER) luminal proteins.</text>
</comment>
<dbReference type="Pfam" id="PF04511">
    <property type="entry name" value="DER1"/>
    <property type="match status" value="1"/>
</dbReference>
<reference evidence="8 9" key="1">
    <citation type="submission" date="2024-02" db="EMBL/GenBank/DDBJ databases">
        <authorList>
            <person name="Vignale AGUSTIN F."/>
            <person name="Sosa J E."/>
            <person name="Modenutti C."/>
        </authorList>
    </citation>
    <scope>NUCLEOTIDE SEQUENCE [LARGE SCALE GENOMIC DNA]</scope>
</reference>
<proteinExistence type="inferred from homology"/>
<feature type="transmembrane region" description="Helical" evidence="7">
    <location>
        <begin position="96"/>
        <end position="115"/>
    </location>
</feature>
<comment type="similarity">
    <text evidence="2 7">Belongs to the derlin family.</text>
</comment>
<evidence type="ECO:0000256" key="1">
    <source>
        <dbReference type="ARBA" id="ARBA00004477"/>
    </source>
</evidence>
<evidence type="ECO:0000256" key="7">
    <source>
        <dbReference type="RuleBase" id="RU363059"/>
    </source>
</evidence>
<evidence type="ECO:0000256" key="5">
    <source>
        <dbReference type="ARBA" id="ARBA00022989"/>
    </source>
</evidence>
<feature type="transmembrane region" description="Helical" evidence="7">
    <location>
        <begin position="143"/>
        <end position="161"/>
    </location>
</feature>
<keyword evidence="4 7" id="KW-0256">Endoplasmic reticulum</keyword>
<dbReference type="InterPro" id="IPR007599">
    <property type="entry name" value="DER1"/>
</dbReference>
<comment type="caution">
    <text evidence="8">The sequence shown here is derived from an EMBL/GenBank/DDBJ whole genome shotgun (WGS) entry which is preliminary data.</text>
</comment>